<evidence type="ECO:0000313" key="3">
    <source>
        <dbReference type="EMBL" id="KFG30259.1"/>
    </source>
</evidence>
<evidence type="ECO:0008006" key="5">
    <source>
        <dbReference type="Google" id="ProtNLM"/>
    </source>
</evidence>
<name>A0A086JDP1_TOXGO</name>
<gene>
    <name evidence="3" type="ORF">TGDOM2_216053</name>
</gene>
<evidence type="ECO:0000313" key="4">
    <source>
        <dbReference type="Proteomes" id="UP000028837"/>
    </source>
</evidence>
<evidence type="ECO:0000256" key="1">
    <source>
        <dbReference type="SAM" id="MobiDB-lite"/>
    </source>
</evidence>
<dbReference type="AlphaFoldDB" id="A0A086JDP1"/>
<comment type="caution">
    <text evidence="3">The sequence shown here is derived from an EMBL/GenBank/DDBJ whole genome shotgun (WGS) entry which is preliminary data.</text>
</comment>
<feature type="region of interest" description="Disordered" evidence="1">
    <location>
        <begin position="85"/>
        <end position="114"/>
    </location>
</feature>
<dbReference type="OrthoDB" id="10290809at2759"/>
<keyword evidence="2" id="KW-0732">Signal</keyword>
<feature type="compositionally biased region" description="Low complexity" evidence="1">
    <location>
        <begin position="104"/>
        <end position="114"/>
    </location>
</feature>
<dbReference type="EMBL" id="AHZU02001651">
    <property type="protein sequence ID" value="KFG30259.1"/>
    <property type="molecule type" value="Genomic_DNA"/>
</dbReference>
<feature type="chain" id="PRO_5001807994" description="Transmembrane protein" evidence="2">
    <location>
        <begin position="23"/>
        <end position="287"/>
    </location>
</feature>
<feature type="compositionally biased region" description="Low complexity" evidence="1">
    <location>
        <begin position="55"/>
        <end position="66"/>
    </location>
</feature>
<sequence>MASRRLCIHLLIGLHYIWMHVASCILTAETTAHVAHEEMQVDEQKVPPTSLRYPSSTAASSLATSSAERTGADHLIHVLRHQAQTQHPNSVGVRGKKNPPTDQTPSRSVPRSVTSPLAAIINTADLRRAQEARLEKWLQLAATGAFNDLAWGCLNRTANGSQMSQACVLQWEAQFCIANYLLIDALNSRRRYSRDNWLANDGSWDGLNEMTRLCQPQVYDWSTKRTADCRRAAAALRTSFPPTECVKLSSVSGYALISANLSVVRFCPMASLLISLFGFMCAQMAGA</sequence>
<organism evidence="3 4">
    <name type="scientific">Toxoplasma gondii GAB2-2007-GAL-DOM2</name>
    <dbReference type="NCBI Taxonomy" id="1130820"/>
    <lineage>
        <taxon>Eukaryota</taxon>
        <taxon>Sar</taxon>
        <taxon>Alveolata</taxon>
        <taxon>Apicomplexa</taxon>
        <taxon>Conoidasida</taxon>
        <taxon>Coccidia</taxon>
        <taxon>Eucoccidiorida</taxon>
        <taxon>Eimeriorina</taxon>
        <taxon>Sarcocystidae</taxon>
        <taxon>Toxoplasma</taxon>
    </lineage>
</organism>
<dbReference type="Proteomes" id="UP000028837">
    <property type="component" value="Unassembled WGS sequence"/>
</dbReference>
<reference evidence="3 4" key="1">
    <citation type="submission" date="2014-02" db="EMBL/GenBank/DDBJ databases">
        <authorList>
            <person name="Sibley D."/>
            <person name="Venepally P."/>
            <person name="Karamycheva S."/>
            <person name="Hadjithomas M."/>
            <person name="Khan A."/>
            <person name="Brunk B."/>
            <person name="Roos D."/>
            <person name="Caler E."/>
            <person name="Lorenzi H."/>
        </authorList>
    </citation>
    <scope>NUCLEOTIDE SEQUENCE [LARGE SCALE GENOMIC DNA]</scope>
    <source>
        <strain evidence="3 4">GAB2-2007-GAL-DOM2</strain>
    </source>
</reference>
<feature type="signal peptide" evidence="2">
    <location>
        <begin position="1"/>
        <end position="22"/>
    </location>
</feature>
<dbReference type="VEuPathDB" id="ToxoDB:TGDOM2_216053"/>
<evidence type="ECO:0000256" key="2">
    <source>
        <dbReference type="SAM" id="SignalP"/>
    </source>
</evidence>
<feature type="region of interest" description="Disordered" evidence="1">
    <location>
        <begin position="39"/>
        <end position="66"/>
    </location>
</feature>
<accession>A0A086JDP1</accession>
<protein>
    <recommendedName>
        <fullName evidence="5">Transmembrane protein</fullName>
    </recommendedName>
</protein>
<proteinExistence type="predicted"/>